<feature type="compositionally biased region" description="Polar residues" evidence="1">
    <location>
        <begin position="61"/>
        <end position="71"/>
    </location>
</feature>
<feature type="region of interest" description="Disordered" evidence="1">
    <location>
        <begin position="25"/>
        <end position="124"/>
    </location>
</feature>
<accession>A0AAN8IWV3</accession>
<evidence type="ECO:0000256" key="1">
    <source>
        <dbReference type="SAM" id="MobiDB-lite"/>
    </source>
</evidence>
<dbReference type="Proteomes" id="UP001331761">
    <property type="component" value="Unassembled WGS sequence"/>
</dbReference>
<feature type="compositionally biased region" description="Low complexity" evidence="1">
    <location>
        <begin position="75"/>
        <end position="88"/>
    </location>
</feature>
<evidence type="ECO:0000313" key="3">
    <source>
        <dbReference type="EMBL" id="KAK5986808.1"/>
    </source>
</evidence>
<proteinExistence type="predicted"/>
<evidence type="ECO:0000256" key="2">
    <source>
        <dbReference type="SAM" id="SignalP"/>
    </source>
</evidence>
<feature type="compositionally biased region" description="Polar residues" evidence="1">
    <location>
        <begin position="28"/>
        <end position="47"/>
    </location>
</feature>
<dbReference type="AlphaFoldDB" id="A0AAN8IWV3"/>
<feature type="chain" id="PRO_5043015820" evidence="2">
    <location>
        <begin position="24"/>
        <end position="148"/>
    </location>
</feature>
<keyword evidence="2" id="KW-0732">Signal</keyword>
<feature type="signal peptide" evidence="2">
    <location>
        <begin position="1"/>
        <end position="23"/>
    </location>
</feature>
<keyword evidence="4" id="KW-1185">Reference proteome</keyword>
<sequence>MNERPIILLAGIVCLVLVPSVNGVGANNEPSIRTTDSQPTSPLGDQGTSPSSPPTSPLGDQGTNPSSPATEPSTDKSTNPSSPSTTPSQDKRTNLTSRERQIGNERGNTLKPGSRKPTDVTSHHLQNKLAPSIGLSAATLLVSLSLLV</sequence>
<protein>
    <submittedName>
        <fullName evidence="3">Uncharacterized protein</fullName>
    </submittedName>
</protein>
<organism evidence="3 4">
    <name type="scientific">Trichostrongylus colubriformis</name>
    <name type="common">Black scour worm</name>
    <dbReference type="NCBI Taxonomy" id="6319"/>
    <lineage>
        <taxon>Eukaryota</taxon>
        <taxon>Metazoa</taxon>
        <taxon>Ecdysozoa</taxon>
        <taxon>Nematoda</taxon>
        <taxon>Chromadorea</taxon>
        <taxon>Rhabditida</taxon>
        <taxon>Rhabditina</taxon>
        <taxon>Rhabditomorpha</taxon>
        <taxon>Strongyloidea</taxon>
        <taxon>Trichostrongylidae</taxon>
        <taxon>Trichostrongylus</taxon>
    </lineage>
</organism>
<feature type="compositionally biased region" description="Basic and acidic residues" evidence="1">
    <location>
        <begin position="89"/>
        <end position="103"/>
    </location>
</feature>
<name>A0AAN8IWV3_TRICO</name>
<dbReference type="EMBL" id="WIXE01000192">
    <property type="protein sequence ID" value="KAK5986808.1"/>
    <property type="molecule type" value="Genomic_DNA"/>
</dbReference>
<evidence type="ECO:0000313" key="4">
    <source>
        <dbReference type="Proteomes" id="UP001331761"/>
    </source>
</evidence>
<comment type="caution">
    <text evidence="3">The sequence shown here is derived from an EMBL/GenBank/DDBJ whole genome shotgun (WGS) entry which is preliminary data.</text>
</comment>
<gene>
    <name evidence="3" type="ORF">GCK32_014923</name>
</gene>
<reference evidence="3 4" key="1">
    <citation type="submission" date="2019-10" db="EMBL/GenBank/DDBJ databases">
        <title>Assembly and Annotation for the nematode Trichostrongylus colubriformis.</title>
        <authorList>
            <person name="Martin J."/>
        </authorList>
    </citation>
    <scope>NUCLEOTIDE SEQUENCE [LARGE SCALE GENOMIC DNA]</scope>
    <source>
        <strain evidence="3">G859</strain>
        <tissue evidence="3">Whole worm</tissue>
    </source>
</reference>